<proteinExistence type="predicted"/>
<organism evidence="2 3">
    <name type="scientific">Cypionkella aquatica</name>
    <dbReference type="NCBI Taxonomy" id="1756042"/>
    <lineage>
        <taxon>Bacteria</taxon>
        <taxon>Pseudomonadati</taxon>
        <taxon>Pseudomonadota</taxon>
        <taxon>Alphaproteobacteria</taxon>
        <taxon>Rhodobacterales</taxon>
        <taxon>Paracoccaceae</taxon>
        <taxon>Cypionkella</taxon>
    </lineage>
</organism>
<dbReference type="EMBL" id="BSPP01000011">
    <property type="protein sequence ID" value="GLS88344.1"/>
    <property type="molecule type" value="Genomic_DNA"/>
</dbReference>
<name>A0AA37U674_9RHOB</name>
<keyword evidence="3" id="KW-1185">Reference proteome</keyword>
<dbReference type="NCBIfam" id="NF033773">
    <property type="entry name" value="tellur_TrgA"/>
    <property type="match status" value="1"/>
</dbReference>
<reference evidence="2 3" key="1">
    <citation type="journal article" date="2014" name="Int. J. Syst. Evol. Microbiol.">
        <title>Complete genome sequence of Corynebacterium casei LMG S-19264T (=DSM 44701T), isolated from a smear-ripened cheese.</title>
        <authorList>
            <consortium name="US DOE Joint Genome Institute (JGI-PGF)"/>
            <person name="Walter F."/>
            <person name="Albersmeier A."/>
            <person name="Kalinowski J."/>
            <person name="Ruckert C."/>
        </authorList>
    </citation>
    <scope>NUCLEOTIDE SEQUENCE [LARGE SCALE GENOMIC DNA]</scope>
    <source>
        <strain evidence="2 3">NBRC 111766</strain>
    </source>
</reference>
<feature type="transmembrane region" description="Helical" evidence="1">
    <location>
        <begin position="35"/>
        <end position="53"/>
    </location>
</feature>
<evidence type="ECO:0000313" key="3">
    <source>
        <dbReference type="Proteomes" id="UP001157355"/>
    </source>
</evidence>
<dbReference type="RefSeq" id="WP_284326512.1">
    <property type="nucleotide sequence ID" value="NZ_BSPP01000011.1"/>
</dbReference>
<accession>A0AA37U674</accession>
<dbReference type="AlphaFoldDB" id="A0AA37U674"/>
<comment type="caution">
    <text evidence="2">The sequence shown here is derived from an EMBL/GenBank/DDBJ whole genome shotgun (WGS) entry which is preliminary data.</text>
</comment>
<feature type="transmembrane region" description="Helical" evidence="1">
    <location>
        <begin position="65"/>
        <end position="89"/>
    </location>
</feature>
<protein>
    <submittedName>
        <fullName evidence="2">Tellurium resistance protein</fullName>
    </submittedName>
</protein>
<keyword evidence="1" id="KW-0472">Membrane</keyword>
<sequence>MPTASKLVAAVCFAVLGFVAALTFRKYLPEGTPVGFFREITAAIGFAVGWFLMGKLTRQGYREAINSGVMTALVLVFWVLVTFSIYYMLKKSSRMMYDGPSEAVLGVFQLMYDYGRMLIVPDMAVVVLGGGALAGLITEWAGKRWS</sequence>
<gene>
    <name evidence="2" type="primary">trgA</name>
    <name evidence="2" type="ORF">GCM10010873_33180</name>
</gene>
<dbReference type="InterPro" id="IPR047784">
    <property type="entry name" value="TrgA"/>
</dbReference>
<feature type="transmembrane region" description="Helical" evidence="1">
    <location>
        <begin position="118"/>
        <end position="137"/>
    </location>
</feature>
<keyword evidence="1" id="KW-1133">Transmembrane helix</keyword>
<evidence type="ECO:0000313" key="2">
    <source>
        <dbReference type="EMBL" id="GLS88344.1"/>
    </source>
</evidence>
<dbReference type="Proteomes" id="UP001157355">
    <property type="component" value="Unassembled WGS sequence"/>
</dbReference>
<keyword evidence="1" id="KW-0812">Transmembrane</keyword>
<evidence type="ECO:0000256" key="1">
    <source>
        <dbReference type="SAM" id="Phobius"/>
    </source>
</evidence>